<feature type="compositionally biased region" description="Polar residues" evidence="2">
    <location>
        <begin position="558"/>
        <end position="578"/>
    </location>
</feature>
<evidence type="ECO:0000313" key="4">
    <source>
        <dbReference type="Proteomes" id="UP000188533"/>
    </source>
</evidence>
<evidence type="ECO:0000313" key="3">
    <source>
        <dbReference type="EMBL" id="GAW01643.1"/>
    </source>
</evidence>
<feature type="region of interest" description="Disordered" evidence="2">
    <location>
        <begin position="340"/>
        <end position="590"/>
    </location>
</feature>
<feature type="compositionally biased region" description="Low complexity" evidence="2">
    <location>
        <begin position="390"/>
        <end position="401"/>
    </location>
</feature>
<feature type="coiled-coil region" evidence="1">
    <location>
        <begin position="18"/>
        <end position="52"/>
    </location>
</feature>
<dbReference type="Proteomes" id="UP000188533">
    <property type="component" value="Unassembled WGS sequence"/>
</dbReference>
<proteinExistence type="predicted"/>
<protein>
    <submittedName>
        <fullName evidence="3">Uncharacterized protein</fullName>
    </submittedName>
</protein>
<dbReference type="EMBL" id="BDGU01000069">
    <property type="protein sequence ID" value="GAW01643.1"/>
    <property type="molecule type" value="Genomic_DNA"/>
</dbReference>
<keyword evidence="4" id="KW-1185">Reference proteome</keyword>
<keyword evidence="1" id="KW-0175">Coiled coil</keyword>
<evidence type="ECO:0000256" key="1">
    <source>
        <dbReference type="SAM" id="Coils"/>
    </source>
</evidence>
<organism evidence="3 4">
    <name type="scientific">Lentinula edodes</name>
    <name type="common">Shiitake mushroom</name>
    <name type="synonym">Lentinus edodes</name>
    <dbReference type="NCBI Taxonomy" id="5353"/>
    <lineage>
        <taxon>Eukaryota</taxon>
        <taxon>Fungi</taxon>
        <taxon>Dikarya</taxon>
        <taxon>Basidiomycota</taxon>
        <taxon>Agaricomycotina</taxon>
        <taxon>Agaricomycetes</taxon>
        <taxon>Agaricomycetidae</taxon>
        <taxon>Agaricales</taxon>
        <taxon>Marasmiineae</taxon>
        <taxon>Omphalotaceae</taxon>
        <taxon>Lentinula</taxon>
    </lineage>
</organism>
<accession>A0A1Q3E330</accession>
<feature type="compositionally biased region" description="Low complexity" evidence="2">
    <location>
        <begin position="363"/>
        <end position="373"/>
    </location>
</feature>
<reference evidence="3 4" key="2">
    <citation type="submission" date="2017-02" db="EMBL/GenBank/DDBJ databases">
        <title>A genome survey and senescence transcriptome analysis in Lentinula edodes.</title>
        <authorList>
            <person name="Sakamoto Y."/>
            <person name="Nakade K."/>
            <person name="Sato S."/>
            <person name="Yoshida Y."/>
            <person name="Miyazaki K."/>
            <person name="Natsume S."/>
            <person name="Konno N."/>
        </authorList>
    </citation>
    <scope>NUCLEOTIDE SEQUENCE [LARGE SCALE GENOMIC DNA]</scope>
    <source>
        <strain evidence="3 4">NBRC 111202</strain>
    </source>
</reference>
<feature type="compositionally biased region" description="Polar residues" evidence="2">
    <location>
        <begin position="522"/>
        <end position="548"/>
    </location>
</feature>
<feature type="coiled-coil region" evidence="1">
    <location>
        <begin position="114"/>
        <end position="327"/>
    </location>
</feature>
<reference evidence="3 4" key="1">
    <citation type="submission" date="2016-08" db="EMBL/GenBank/DDBJ databases">
        <authorList>
            <consortium name="Lentinula edodes genome sequencing consortium"/>
            <person name="Sakamoto Y."/>
            <person name="Nakade K."/>
            <person name="Sato S."/>
            <person name="Yoshida Y."/>
            <person name="Miyazaki K."/>
            <person name="Natsume S."/>
            <person name="Konno N."/>
        </authorList>
    </citation>
    <scope>NUCLEOTIDE SEQUENCE [LARGE SCALE GENOMIC DNA]</scope>
    <source>
        <strain evidence="3 4">NBRC 111202</strain>
    </source>
</reference>
<comment type="caution">
    <text evidence="3">The sequence shown here is derived from an EMBL/GenBank/DDBJ whole genome shotgun (WGS) entry which is preliminary data.</text>
</comment>
<dbReference type="AlphaFoldDB" id="A0A1Q3E330"/>
<sequence>MSRRAVTPSLEASQQSHIDDLVQRNRTHEQTIRKLKDELALEKNRAKTVVQDIQTKLHAEKREWREACDTLQSCHRIHQLRLHVELEKQRSGQLAEQDLLRKEKVAALQREFAITKFQIQESLLERQILELEDKVAELEQLRDEERRASRARILELAAHVEMQEKRLKASEEARANLEAELNGLHKTNAETQISSESFIVKLERTTLQLDGERSKLAESERVNDELKRSNDELKRQIAKWQSLESKGDMEIEAERKKRVELEIRLQATQNQLTKREGEYAKAEKRTAKAKQYLDDWKNHAETYQGEAEDLKKKLAKLEKVNKKLLSEVESFKGIRINKDSPVESEEEVARTVSQAGPLSPVPISAAEISQSKIASKKSSAKPSSRRTRKASASAASSSSYSPLDVNADAHDIPATAHAKGKRKHTADSDSGTEIEQPQRTTRSRLKPDTKEIAPANDLEIEIIPQEDIKGRKGKRKAFPLHAVNEEQVEGDGAQSAVPAKRRKRDDDPERPKPKVRGVGKNTLPSRAESTASTATVDPESGGSSSHKPGTTKKRKINLFQSSSKMDLSNLDFGSQGSGIPSVLSPLKPEQAIPARSTSFLSLLRR</sequence>
<evidence type="ECO:0000256" key="2">
    <source>
        <dbReference type="SAM" id="MobiDB-lite"/>
    </source>
</evidence>
<feature type="compositionally biased region" description="Basic residues" evidence="2">
    <location>
        <begin position="374"/>
        <end position="389"/>
    </location>
</feature>
<gene>
    <name evidence="3" type="ORF">LENED_003251</name>
</gene>
<feature type="compositionally biased region" description="Polar residues" evidence="2">
    <location>
        <begin position="428"/>
        <end position="440"/>
    </location>
</feature>
<dbReference type="STRING" id="5353.A0A1Q3E330"/>
<name>A0A1Q3E330_LENED</name>